<reference evidence="1 2" key="1">
    <citation type="submission" date="2021-05" db="EMBL/GenBank/DDBJ databases">
        <title>Genome Assembly of Synthetic Allotetraploid Brassica napus Reveals Homoeologous Exchanges between Subgenomes.</title>
        <authorList>
            <person name="Davis J.T."/>
        </authorList>
    </citation>
    <scope>NUCLEOTIDE SEQUENCE [LARGE SCALE GENOMIC DNA]</scope>
    <source>
        <strain evidence="2">cv. Da-Ae</strain>
        <tissue evidence="1">Seedling</tissue>
    </source>
</reference>
<accession>A0ABQ7YWZ4</accession>
<gene>
    <name evidence="1" type="ORF">HID58_069821</name>
</gene>
<sequence>STNRFNRKRRGCFDVGKYPKSGAIGELCSTPLHFQNVRKDFNIKHGSSRDKDRLEKQREKIFYVTVLHASSTSPVLLRVLKAFKSKEKEDLLCNSSPCFKHLSRIAIFCLEEVAHSLSLEEIINKEKGMSISNVHPDMTVPFGTLGSSLICSNSQALPSLRKFVVEDCPKAPLESFRDKNRNNEVEE</sequence>
<keyword evidence="2" id="KW-1185">Reference proteome</keyword>
<organism evidence="1 2">
    <name type="scientific">Brassica napus</name>
    <name type="common">Rape</name>
    <dbReference type="NCBI Taxonomy" id="3708"/>
    <lineage>
        <taxon>Eukaryota</taxon>
        <taxon>Viridiplantae</taxon>
        <taxon>Streptophyta</taxon>
        <taxon>Embryophyta</taxon>
        <taxon>Tracheophyta</taxon>
        <taxon>Spermatophyta</taxon>
        <taxon>Magnoliopsida</taxon>
        <taxon>eudicotyledons</taxon>
        <taxon>Gunneridae</taxon>
        <taxon>Pentapetalae</taxon>
        <taxon>rosids</taxon>
        <taxon>malvids</taxon>
        <taxon>Brassicales</taxon>
        <taxon>Brassicaceae</taxon>
        <taxon>Brassiceae</taxon>
        <taxon>Brassica</taxon>
    </lineage>
</organism>
<evidence type="ECO:0000313" key="1">
    <source>
        <dbReference type="EMBL" id="KAH0872459.1"/>
    </source>
</evidence>
<protein>
    <submittedName>
        <fullName evidence="1">Uncharacterized protein</fullName>
    </submittedName>
</protein>
<feature type="non-terminal residue" evidence="1">
    <location>
        <position position="1"/>
    </location>
</feature>
<evidence type="ECO:0000313" key="2">
    <source>
        <dbReference type="Proteomes" id="UP000824890"/>
    </source>
</evidence>
<name>A0ABQ7YWZ4_BRANA</name>
<dbReference type="Proteomes" id="UP000824890">
    <property type="component" value="Unassembled WGS sequence"/>
</dbReference>
<proteinExistence type="predicted"/>
<comment type="caution">
    <text evidence="1">The sequence shown here is derived from an EMBL/GenBank/DDBJ whole genome shotgun (WGS) entry which is preliminary data.</text>
</comment>
<dbReference type="EMBL" id="JAGKQM010000016">
    <property type="protein sequence ID" value="KAH0872459.1"/>
    <property type="molecule type" value="Genomic_DNA"/>
</dbReference>